<reference evidence="2 3" key="1">
    <citation type="submission" date="2018-12" db="EMBL/GenBank/DDBJ databases">
        <title>Marinifilum JC070 sp. nov., a marine bacterium isolated from Yongle Blue Hole in the South China Sea.</title>
        <authorList>
            <person name="Fu T."/>
        </authorList>
    </citation>
    <scope>NUCLEOTIDE SEQUENCE [LARGE SCALE GENOMIC DNA]</scope>
    <source>
        <strain evidence="2 3">JC070</strain>
    </source>
</reference>
<gene>
    <name evidence="2" type="ORF">ELS83_10045</name>
</gene>
<dbReference type="EMBL" id="RZNH01000014">
    <property type="protein sequence ID" value="NOU60167.1"/>
    <property type="molecule type" value="Genomic_DNA"/>
</dbReference>
<feature type="transmembrane region" description="Helical" evidence="1">
    <location>
        <begin position="140"/>
        <end position="158"/>
    </location>
</feature>
<dbReference type="Proteomes" id="UP000732105">
    <property type="component" value="Unassembled WGS sequence"/>
</dbReference>
<dbReference type="RefSeq" id="WP_171595450.1">
    <property type="nucleotide sequence ID" value="NZ_RZNH01000014.1"/>
</dbReference>
<comment type="caution">
    <text evidence="2">The sequence shown here is derived from an EMBL/GenBank/DDBJ whole genome shotgun (WGS) entry which is preliminary data.</text>
</comment>
<protein>
    <submittedName>
        <fullName evidence="2">Uncharacterized protein</fullName>
    </submittedName>
</protein>
<keyword evidence="1" id="KW-0812">Transmembrane</keyword>
<keyword evidence="1" id="KW-0472">Membrane</keyword>
<proteinExistence type="predicted"/>
<evidence type="ECO:0000256" key="1">
    <source>
        <dbReference type="SAM" id="Phobius"/>
    </source>
</evidence>
<evidence type="ECO:0000313" key="2">
    <source>
        <dbReference type="EMBL" id="NOU60167.1"/>
    </source>
</evidence>
<sequence>MKTLHWKKGLFSCTYKIYSGNEQIGSLCNRSFSKNSEAEMNGKKYTFRTKGFFKQSTEVYTESGELVGEIQYNSWMTKAQISLNSKYYYWKYNTMWNTKWIMEGEDQTQIKSCTNSFSGDIDTNTDNELAILSGLYVTNYYMQMTVAVMVAVFIPIFTSTMQ</sequence>
<accession>A0ABX1WVS5</accession>
<keyword evidence="3" id="KW-1185">Reference proteome</keyword>
<name>A0ABX1WVS5_9BACT</name>
<keyword evidence="1" id="KW-1133">Transmembrane helix</keyword>
<evidence type="ECO:0000313" key="3">
    <source>
        <dbReference type="Proteomes" id="UP000732105"/>
    </source>
</evidence>
<organism evidence="2 3">
    <name type="scientific">Marinifilum caeruleilacunae</name>
    <dbReference type="NCBI Taxonomy" id="2499076"/>
    <lineage>
        <taxon>Bacteria</taxon>
        <taxon>Pseudomonadati</taxon>
        <taxon>Bacteroidota</taxon>
        <taxon>Bacteroidia</taxon>
        <taxon>Marinilabiliales</taxon>
        <taxon>Marinifilaceae</taxon>
    </lineage>
</organism>